<evidence type="ECO:0000313" key="4">
    <source>
        <dbReference type="Proteomes" id="UP000295135"/>
    </source>
</evidence>
<organism evidence="3 4">
    <name type="scientific">Sulfuritortus calidifontis</name>
    <dbReference type="NCBI Taxonomy" id="1914471"/>
    <lineage>
        <taxon>Bacteria</taxon>
        <taxon>Pseudomonadati</taxon>
        <taxon>Pseudomonadota</taxon>
        <taxon>Betaproteobacteria</taxon>
        <taxon>Nitrosomonadales</taxon>
        <taxon>Thiobacillaceae</taxon>
        <taxon>Sulfuritortus</taxon>
    </lineage>
</organism>
<gene>
    <name evidence="3" type="ORF">EDC61_11264</name>
</gene>
<dbReference type="InterPro" id="IPR003509">
    <property type="entry name" value="UPF0102_YraN-like"/>
</dbReference>
<dbReference type="Gene3D" id="3.40.1350.10">
    <property type="match status" value="1"/>
</dbReference>
<keyword evidence="4" id="KW-1185">Reference proteome</keyword>
<dbReference type="InterPro" id="IPR011335">
    <property type="entry name" value="Restrct_endonuc-II-like"/>
</dbReference>
<protein>
    <recommendedName>
        <fullName evidence="2">UPF0102 protein EDC61_11264</fullName>
    </recommendedName>
</protein>
<dbReference type="InterPro" id="IPR011856">
    <property type="entry name" value="tRNA_endonuc-like_dom_sf"/>
</dbReference>
<dbReference type="GO" id="GO:0004519">
    <property type="term" value="F:endonuclease activity"/>
    <property type="evidence" value="ECO:0007669"/>
    <property type="project" value="UniProtKB-KW"/>
</dbReference>
<dbReference type="CDD" id="cd20736">
    <property type="entry name" value="PoNe_Nuclease"/>
    <property type="match status" value="1"/>
</dbReference>
<accession>A0A4R3JTY0</accession>
<keyword evidence="3" id="KW-0378">Hydrolase</keyword>
<dbReference type="Proteomes" id="UP000295135">
    <property type="component" value="Unassembled WGS sequence"/>
</dbReference>
<dbReference type="PANTHER" id="PTHR34039">
    <property type="entry name" value="UPF0102 PROTEIN YRAN"/>
    <property type="match status" value="1"/>
</dbReference>
<name>A0A4R3JTY0_9PROT</name>
<reference evidence="3 4" key="1">
    <citation type="submission" date="2019-03" db="EMBL/GenBank/DDBJ databases">
        <title>Genomic Encyclopedia of Type Strains, Phase IV (KMG-IV): sequencing the most valuable type-strain genomes for metagenomic binning, comparative biology and taxonomic classification.</title>
        <authorList>
            <person name="Goeker M."/>
        </authorList>
    </citation>
    <scope>NUCLEOTIDE SEQUENCE [LARGE SCALE GENOMIC DNA]</scope>
    <source>
        <strain evidence="3 4">DSM 103923</strain>
    </source>
</reference>
<dbReference type="GO" id="GO:0003676">
    <property type="term" value="F:nucleic acid binding"/>
    <property type="evidence" value="ECO:0007669"/>
    <property type="project" value="InterPro"/>
</dbReference>
<dbReference type="NCBIfam" id="TIGR00252">
    <property type="entry name" value="YraN family protein"/>
    <property type="match status" value="1"/>
</dbReference>
<sequence>MPSGAAAEDRAAAYLKRQGLKLLARNWRCRAGEIDLVMQAGNALVFVEVRSRASVAFGGAAASITPAKQGRLIRAAEHYLLQHPSHLPCRFDAVLIDGDNLQWLRNAFEAPA</sequence>
<dbReference type="RefSeq" id="WP_126463602.1">
    <property type="nucleotide sequence ID" value="NZ_AP018721.1"/>
</dbReference>
<comment type="caution">
    <text evidence="3">The sequence shown here is derived from an EMBL/GenBank/DDBJ whole genome shotgun (WGS) entry which is preliminary data.</text>
</comment>
<evidence type="ECO:0000313" key="3">
    <source>
        <dbReference type="EMBL" id="TCS71047.1"/>
    </source>
</evidence>
<dbReference type="EMBL" id="SLZY01000012">
    <property type="protein sequence ID" value="TCS71047.1"/>
    <property type="molecule type" value="Genomic_DNA"/>
</dbReference>
<dbReference type="NCBIfam" id="NF009150">
    <property type="entry name" value="PRK12497.1-3"/>
    <property type="match status" value="1"/>
</dbReference>
<dbReference type="PANTHER" id="PTHR34039:SF1">
    <property type="entry name" value="UPF0102 PROTEIN YRAN"/>
    <property type="match status" value="1"/>
</dbReference>
<keyword evidence="3" id="KW-0540">Nuclease</keyword>
<proteinExistence type="inferred from homology"/>
<evidence type="ECO:0000256" key="1">
    <source>
        <dbReference type="ARBA" id="ARBA00006738"/>
    </source>
</evidence>
<keyword evidence="3" id="KW-0255">Endonuclease</keyword>
<dbReference type="Pfam" id="PF02021">
    <property type="entry name" value="UPF0102"/>
    <property type="match status" value="1"/>
</dbReference>
<evidence type="ECO:0000256" key="2">
    <source>
        <dbReference type="HAMAP-Rule" id="MF_00048"/>
    </source>
</evidence>
<comment type="similarity">
    <text evidence="1 2">Belongs to the UPF0102 family.</text>
</comment>
<dbReference type="OrthoDB" id="9794876at2"/>
<dbReference type="AlphaFoldDB" id="A0A4R3JTY0"/>
<dbReference type="SUPFAM" id="SSF52980">
    <property type="entry name" value="Restriction endonuclease-like"/>
    <property type="match status" value="1"/>
</dbReference>
<dbReference type="HAMAP" id="MF_00048">
    <property type="entry name" value="UPF0102"/>
    <property type="match status" value="1"/>
</dbReference>